<dbReference type="Proteomes" id="UP000264062">
    <property type="component" value="Unassembled WGS sequence"/>
</dbReference>
<dbReference type="EMBL" id="DMZY01000213">
    <property type="protein sequence ID" value="HAV92957.1"/>
    <property type="molecule type" value="Genomic_DNA"/>
</dbReference>
<comment type="caution">
    <text evidence="1">The sequence shown here is derived from an EMBL/GenBank/DDBJ whole genome shotgun (WGS) entry which is preliminary data.</text>
</comment>
<reference evidence="1 2" key="1">
    <citation type="journal article" date="2018" name="Nat. Biotechnol.">
        <title>A standardized bacterial taxonomy based on genome phylogeny substantially revises the tree of life.</title>
        <authorList>
            <person name="Parks D.H."/>
            <person name="Chuvochina M."/>
            <person name="Waite D.W."/>
            <person name="Rinke C."/>
            <person name="Skarshewski A."/>
            <person name="Chaumeil P.A."/>
            <person name="Hugenholtz P."/>
        </authorList>
    </citation>
    <scope>NUCLEOTIDE SEQUENCE [LARGE SCALE GENOMIC DNA]</scope>
    <source>
        <strain evidence="1">UBA9956</strain>
    </source>
</reference>
<proteinExistence type="predicted"/>
<feature type="non-terminal residue" evidence="1">
    <location>
        <position position="1"/>
    </location>
</feature>
<protein>
    <submittedName>
        <fullName evidence="1">Uncharacterized protein</fullName>
    </submittedName>
</protein>
<dbReference type="AlphaFoldDB" id="A0A350HBP1"/>
<gene>
    <name evidence="1" type="ORF">DCW38_07255</name>
</gene>
<name>A0A350HBP1_UNCW3</name>
<dbReference type="Gene3D" id="3.30.870.10">
    <property type="entry name" value="Endonuclease Chain A"/>
    <property type="match status" value="1"/>
</dbReference>
<evidence type="ECO:0000313" key="2">
    <source>
        <dbReference type="Proteomes" id="UP000264062"/>
    </source>
</evidence>
<organism evidence="1 2">
    <name type="scientific">candidate division WOR-3 bacterium</name>
    <dbReference type="NCBI Taxonomy" id="2052148"/>
    <lineage>
        <taxon>Bacteria</taxon>
        <taxon>Bacteria division WOR-3</taxon>
    </lineage>
</organism>
<accession>A0A350HBP1</accession>
<evidence type="ECO:0000313" key="1">
    <source>
        <dbReference type="EMBL" id="HAV92957.1"/>
    </source>
</evidence>
<dbReference type="SUPFAM" id="SSF56024">
    <property type="entry name" value="Phospholipase D/nuclease"/>
    <property type="match status" value="1"/>
</dbReference>
<sequence length="206" mass="23364">QAGIEVTVIVNSSSLDKNYSLHKMLFNSGVKLLSFNSDYSLNNTIIITDEKNILIGSFPLSLEKYFHNDFCVRVSDRESADSCISRFRAFESKSEAYSLVADTLEFDDIAGKMKDYANKEVFINGYVSDVSKSGKSNTYFLKMKKGKNVLTIVFFDSFVKALEKKSVSPMYFKNKDILINGLLINHEKYGFEIIPSDVSQIKIYID</sequence>